<evidence type="ECO:0000259" key="5">
    <source>
        <dbReference type="PROSITE" id="PS01180"/>
    </source>
</evidence>
<accession>A0A9P1I3U3</accession>
<dbReference type="SUPFAM" id="SSF49854">
    <property type="entry name" value="Spermadhesin, CUB domain"/>
    <property type="match status" value="1"/>
</dbReference>
<evidence type="ECO:0000256" key="1">
    <source>
        <dbReference type="ARBA" id="ARBA00023157"/>
    </source>
</evidence>
<dbReference type="Gene3D" id="2.60.120.290">
    <property type="entry name" value="Spermadhesin, CUB domain"/>
    <property type="match status" value="1"/>
</dbReference>
<organism evidence="6 7">
    <name type="scientific">Caenorhabditis angaria</name>
    <dbReference type="NCBI Taxonomy" id="860376"/>
    <lineage>
        <taxon>Eukaryota</taxon>
        <taxon>Metazoa</taxon>
        <taxon>Ecdysozoa</taxon>
        <taxon>Nematoda</taxon>
        <taxon>Chromadorea</taxon>
        <taxon>Rhabditida</taxon>
        <taxon>Rhabditina</taxon>
        <taxon>Rhabditomorpha</taxon>
        <taxon>Rhabditoidea</taxon>
        <taxon>Rhabditidae</taxon>
        <taxon>Peloderinae</taxon>
        <taxon>Caenorhabditis</taxon>
    </lineage>
</organism>
<proteinExistence type="predicted"/>
<feature type="domain" description="CUB" evidence="5">
    <location>
        <begin position="387"/>
        <end position="505"/>
    </location>
</feature>
<comment type="caution">
    <text evidence="6">The sequence shown here is derived from an EMBL/GenBank/DDBJ whole genome shotgun (WGS) entry which is preliminary data.</text>
</comment>
<protein>
    <recommendedName>
        <fullName evidence="5">CUB domain-containing protein</fullName>
    </recommendedName>
</protein>
<dbReference type="PANTHER" id="PTHR39385">
    <property type="entry name" value="PROTEIN CBG20422"/>
    <property type="match status" value="1"/>
</dbReference>
<evidence type="ECO:0000256" key="4">
    <source>
        <dbReference type="SAM" id="Phobius"/>
    </source>
</evidence>
<dbReference type="Proteomes" id="UP001152747">
    <property type="component" value="Unassembled WGS sequence"/>
</dbReference>
<sequence>MDGLMIDETVRHGLQQQQKQSGKEMLAKTPRKGLGLMINETKTPNSRAIPSSATRKTSRAPTFEVFEDTEEVAIQEEKSAERLCSSPIEGVSRLPSRPQSPLFGLEEGLAEEGDVILVDENEDDVGALGDYNNISIDIEVVELGIEKWEKYPPIDTVSLMDDGLEDFRKDYVVSNNTCMIHVFGNNEDFLLESFDIILREYVDIPQITARLKIDQCLSVENIKIFPNQSFVTKNIPSDIWAHCQNSRRTIYRLELVDKQENEFLIFEHNIEVHEDSNFKLYYLDNRDIPIMSKKKWMYMAAFNTTGLYFDFDDHHSIYTRFIKIHRVKMEQNCPYVFYEKDIDSRIEDQRGVAETSELDLAYIRLNDTGELKQNTFLRFDWKFVLNCGCEKQHLFIENNSSLNFLSLNYPEVYCKNMNCQYHFSTNENSILEVYINDVRLDDIGDHLSIYDGNYIDFNYLLAYIVGNNSKSSRSFKASRNLTLLFESNNILTKFEKGFNITIQSKIEPRKVEQIAEQIIQYEEPPTSHKFLVLLMIVLIVLIFVGGIILLVKMGMFDEIPFFKK</sequence>
<dbReference type="PROSITE" id="PS01180">
    <property type="entry name" value="CUB"/>
    <property type="match status" value="1"/>
</dbReference>
<keyword evidence="1" id="KW-1015">Disulfide bond</keyword>
<evidence type="ECO:0000256" key="2">
    <source>
        <dbReference type="PROSITE-ProRule" id="PRU00059"/>
    </source>
</evidence>
<dbReference type="SMART" id="SM00042">
    <property type="entry name" value="CUB"/>
    <property type="match status" value="1"/>
</dbReference>
<feature type="compositionally biased region" description="Polar residues" evidence="3">
    <location>
        <begin position="40"/>
        <end position="55"/>
    </location>
</feature>
<feature type="region of interest" description="Disordered" evidence="3">
    <location>
        <begin position="35"/>
        <end position="60"/>
    </location>
</feature>
<dbReference type="InterPro" id="IPR035914">
    <property type="entry name" value="Sperma_CUB_dom_sf"/>
</dbReference>
<dbReference type="EMBL" id="CANHGI010000001">
    <property type="protein sequence ID" value="CAI5439155.1"/>
    <property type="molecule type" value="Genomic_DNA"/>
</dbReference>
<reference evidence="6" key="1">
    <citation type="submission" date="2022-11" db="EMBL/GenBank/DDBJ databases">
        <authorList>
            <person name="Kikuchi T."/>
        </authorList>
    </citation>
    <scope>NUCLEOTIDE SEQUENCE</scope>
    <source>
        <strain evidence="6">PS1010</strain>
    </source>
</reference>
<evidence type="ECO:0000256" key="3">
    <source>
        <dbReference type="SAM" id="MobiDB-lite"/>
    </source>
</evidence>
<name>A0A9P1I3U3_9PELO</name>
<keyword evidence="7" id="KW-1185">Reference proteome</keyword>
<evidence type="ECO:0000313" key="6">
    <source>
        <dbReference type="EMBL" id="CAI5439155.1"/>
    </source>
</evidence>
<keyword evidence="4" id="KW-0472">Membrane</keyword>
<feature type="transmembrane region" description="Helical" evidence="4">
    <location>
        <begin position="530"/>
        <end position="551"/>
    </location>
</feature>
<dbReference type="InterPro" id="IPR000859">
    <property type="entry name" value="CUB_dom"/>
</dbReference>
<keyword evidence="4" id="KW-0812">Transmembrane</keyword>
<dbReference type="CDD" id="cd00041">
    <property type="entry name" value="CUB"/>
    <property type="match status" value="1"/>
</dbReference>
<evidence type="ECO:0000313" key="7">
    <source>
        <dbReference type="Proteomes" id="UP001152747"/>
    </source>
</evidence>
<comment type="caution">
    <text evidence="2">Lacks conserved residue(s) required for the propagation of feature annotation.</text>
</comment>
<dbReference type="AlphaFoldDB" id="A0A9P1I3U3"/>
<keyword evidence="4" id="KW-1133">Transmembrane helix</keyword>
<dbReference type="PANTHER" id="PTHR39385:SF2">
    <property type="entry name" value="SLIT-LIKE 3 PROTEIN"/>
    <property type="match status" value="1"/>
</dbReference>
<dbReference type="Pfam" id="PF00431">
    <property type="entry name" value="CUB"/>
    <property type="match status" value="1"/>
</dbReference>
<gene>
    <name evidence="6" type="ORF">CAMP_LOCUS1792</name>
</gene>